<comment type="caution">
    <text evidence="6">The sequence shown here is derived from an EMBL/GenBank/DDBJ whole genome shotgun (WGS) entry which is preliminary data.</text>
</comment>
<evidence type="ECO:0000256" key="5">
    <source>
        <dbReference type="SAM" id="Phobius"/>
    </source>
</evidence>
<accession>A0A250XKK5</accession>
<dbReference type="AlphaFoldDB" id="A0A250XKK5"/>
<organism evidence="6 7">
    <name type="scientific">Chlamydomonas eustigma</name>
    <dbReference type="NCBI Taxonomy" id="1157962"/>
    <lineage>
        <taxon>Eukaryota</taxon>
        <taxon>Viridiplantae</taxon>
        <taxon>Chlorophyta</taxon>
        <taxon>core chlorophytes</taxon>
        <taxon>Chlorophyceae</taxon>
        <taxon>CS clade</taxon>
        <taxon>Chlamydomonadales</taxon>
        <taxon>Chlamydomonadaceae</taxon>
        <taxon>Chlamydomonas</taxon>
    </lineage>
</organism>
<reference evidence="6 7" key="1">
    <citation type="submission" date="2017-08" db="EMBL/GenBank/DDBJ databases">
        <title>Acidophilic green algal genome provides insights into adaptation to an acidic environment.</title>
        <authorList>
            <person name="Hirooka S."/>
            <person name="Hirose Y."/>
            <person name="Kanesaki Y."/>
            <person name="Higuchi S."/>
            <person name="Fujiwara T."/>
            <person name="Onuma R."/>
            <person name="Era A."/>
            <person name="Ohbayashi R."/>
            <person name="Uzuka A."/>
            <person name="Nozaki H."/>
            <person name="Yoshikawa H."/>
            <person name="Miyagishima S.Y."/>
        </authorList>
    </citation>
    <scope>NUCLEOTIDE SEQUENCE [LARGE SCALE GENOMIC DNA]</scope>
    <source>
        <strain evidence="6 7">NIES-2499</strain>
    </source>
</reference>
<evidence type="ECO:0000313" key="7">
    <source>
        <dbReference type="Proteomes" id="UP000232323"/>
    </source>
</evidence>
<dbReference type="Proteomes" id="UP000232323">
    <property type="component" value="Unassembled WGS sequence"/>
</dbReference>
<dbReference type="Pfam" id="PF05421">
    <property type="entry name" value="DUF751"/>
    <property type="match status" value="1"/>
</dbReference>
<evidence type="ECO:0000256" key="2">
    <source>
        <dbReference type="ARBA" id="ARBA00010985"/>
    </source>
</evidence>
<feature type="transmembrane region" description="Helical" evidence="5">
    <location>
        <begin position="167"/>
        <end position="187"/>
    </location>
</feature>
<keyword evidence="7" id="KW-1185">Reference proteome</keyword>
<protein>
    <recommendedName>
        <fullName evidence="3">Uncharacterized protein ycf33</fullName>
    </recommendedName>
</protein>
<dbReference type="EMBL" id="BEGY01000102">
    <property type="protein sequence ID" value="GAX83604.1"/>
    <property type="molecule type" value="Genomic_DNA"/>
</dbReference>
<keyword evidence="5" id="KW-1133">Transmembrane helix</keyword>
<dbReference type="PANTHER" id="PTHR36049:SF3">
    <property type="match status" value="1"/>
</dbReference>
<evidence type="ECO:0000256" key="1">
    <source>
        <dbReference type="ARBA" id="ARBA00004474"/>
    </source>
</evidence>
<gene>
    <name evidence="6" type="ORF">CEUSTIGMA_g11029.t1</name>
</gene>
<comment type="subcellular location">
    <subcellularLocation>
        <location evidence="1">Plastid</location>
    </subcellularLocation>
</comment>
<keyword evidence="4" id="KW-0934">Plastid</keyword>
<evidence type="ECO:0000256" key="3">
    <source>
        <dbReference type="ARBA" id="ARBA00021584"/>
    </source>
</evidence>
<evidence type="ECO:0000256" key="4">
    <source>
        <dbReference type="ARBA" id="ARBA00022640"/>
    </source>
</evidence>
<name>A0A250XKK5_9CHLO</name>
<dbReference type="InterPro" id="IPR008470">
    <property type="entry name" value="Uncharacterised_Ycf33"/>
</dbReference>
<dbReference type="GO" id="GO:0009536">
    <property type="term" value="C:plastid"/>
    <property type="evidence" value="ECO:0007669"/>
    <property type="project" value="UniProtKB-SubCell"/>
</dbReference>
<proteinExistence type="inferred from homology"/>
<comment type="similarity">
    <text evidence="2">Belongs to the ycf33 family.</text>
</comment>
<dbReference type="OrthoDB" id="1900844at2759"/>
<dbReference type="PANTHER" id="PTHR36049">
    <property type="entry name" value="TRANSMEMBRANE PROTEIN"/>
    <property type="match status" value="1"/>
</dbReference>
<feature type="transmembrane region" description="Helical" evidence="5">
    <location>
        <begin position="132"/>
        <end position="155"/>
    </location>
</feature>
<sequence>MLCSTRYVKSYGRNECPSKPALTCRISRKVNGFTRCKDKEAVIDVQDGPSVSKDSSSMEVEAFEIQQSHDRSSFFIYKTFILETCQPSAGTSLALSVLTLGLLSFATLASPAQASEPHILTSLFELSESQEFWGNVLRYGRYFVTVMLGTGYVMLRPIAGMFKKSPLNALLAVGLIVGAVLGTKITLDAMLGLSEQVGYASNGFM</sequence>
<keyword evidence="5" id="KW-0812">Transmembrane</keyword>
<feature type="transmembrane region" description="Helical" evidence="5">
    <location>
        <begin position="93"/>
        <end position="112"/>
    </location>
</feature>
<evidence type="ECO:0000313" key="6">
    <source>
        <dbReference type="EMBL" id="GAX83604.1"/>
    </source>
</evidence>
<keyword evidence="5" id="KW-0472">Membrane</keyword>